<feature type="compositionally biased region" description="Basic and acidic residues" evidence="2">
    <location>
        <begin position="403"/>
        <end position="421"/>
    </location>
</feature>
<comment type="caution">
    <text evidence="5">The sequence shown here is derived from an EMBL/GenBank/DDBJ whole genome shotgun (WGS) entry which is preliminary data.</text>
</comment>
<dbReference type="InterPro" id="IPR006115">
    <property type="entry name" value="6PGDH_NADP-bd"/>
</dbReference>
<name>A0ABT6I3A5_9GAMM</name>
<accession>A0ABT6I3A5</accession>
<feature type="region of interest" description="Disordered" evidence="2">
    <location>
        <begin position="277"/>
        <end position="346"/>
    </location>
</feature>
<feature type="domain" description="Phosphogluconate dehydrogenase NAD-binding putative C-terminal" evidence="4">
    <location>
        <begin position="189"/>
        <end position="263"/>
    </location>
</feature>
<evidence type="ECO:0000313" key="5">
    <source>
        <dbReference type="EMBL" id="MDH4572155.1"/>
    </source>
</evidence>
<organism evidence="5 6">
    <name type="scientific">Salinicola acroporae</name>
    <dbReference type="NCBI Taxonomy" id="1541440"/>
    <lineage>
        <taxon>Bacteria</taxon>
        <taxon>Pseudomonadati</taxon>
        <taxon>Pseudomonadota</taxon>
        <taxon>Gammaproteobacteria</taxon>
        <taxon>Oceanospirillales</taxon>
        <taxon>Halomonadaceae</taxon>
        <taxon>Salinicola</taxon>
    </lineage>
</organism>
<dbReference type="Pfam" id="PF09130">
    <property type="entry name" value="DUF1932"/>
    <property type="match status" value="1"/>
</dbReference>
<evidence type="ECO:0008006" key="7">
    <source>
        <dbReference type="Google" id="ProtNLM"/>
    </source>
</evidence>
<keyword evidence="6" id="KW-1185">Reference proteome</keyword>
<evidence type="ECO:0000259" key="3">
    <source>
        <dbReference type="Pfam" id="PF03446"/>
    </source>
</evidence>
<dbReference type="InterPro" id="IPR036291">
    <property type="entry name" value="NAD(P)-bd_dom_sf"/>
</dbReference>
<dbReference type="InterPro" id="IPR008927">
    <property type="entry name" value="6-PGluconate_DH-like_C_sf"/>
</dbReference>
<dbReference type="SUPFAM" id="SSF48179">
    <property type="entry name" value="6-phosphogluconate dehydrogenase C-terminal domain-like"/>
    <property type="match status" value="1"/>
</dbReference>
<dbReference type="Gene3D" id="3.40.50.720">
    <property type="entry name" value="NAD(P)-binding Rossmann-like Domain"/>
    <property type="match status" value="1"/>
</dbReference>
<evidence type="ECO:0000256" key="2">
    <source>
        <dbReference type="SAM" id="MobiDB-lite"/>
    </source>
</evidence>
<keyword evidence="1" id="KW-0560">Oxidoreductase</keyword>
<dbReference type="Proteomes" id="UP001162135">
    <property type="component" value="Unassembled WGS sequence"/>
</dbReference>
<evidence type="ECO:0000313" key="6">
    <source>
        <dbReference type="Proteomes" id="UP001162135"/>
    </source>
</evidence>
<dbReference type="InterPro" id="IPR015814">
    <property type="entry name" value="Pgluconate_DH_NAD-bd_C"/>
</dbReference>
<evidence type="ECO:0000259" key="4">
    <source>
        <dbReference type="Pfam" id="PF09130"/>
    </source>
</evidence>
<reference evidence="5" key="2">
    <citation type="submission" date="2017-11" db="EMBL/GenBank/DDBJ databases">
        <authorList>
            <person name="Das S.K."/>
        </authorList>
    </citation>
    <scope>NUCLEOTIDE SEQUENCE</scope>
    <source>
        <strain evidence="5">S4-41</strain>
    </source>
</reference>
<evidence type="ECO:0000256" key="1">
    <source>
        <dbReference type="ARBA" id="ARBA00023002"/>
    </source>
</evidence>
<dbReference type="Gene3D" id="1.10.1040.10">
    <property type="entry name" value="N-(1-d-carboxylethyl)-l-norvaline Dehydrogenase, domain 2"/>
    <property type="match status" value="1"/>
</dbReference>
<reference evidence="5" key="1">
    <citation type="journal article" date="2015" name="Antonie Van Leeuwenhoek">
        <title>Comparative 16S rRNA signatures and multilocus sequence analysis for the genus Salinicola and description of Salinicola acroporae sp. nov., isolated from coral Acropora digitifera.</title>
        <authorList>
            <person name="Lepcha R.T."/>
            <person name="Poddar A."/>
            <person name="Schumann P."/>
            <person name="Das S.K."/>
        </authorList>
    </citation>
    <scope>NUCLEOTIDE SEQUENCE</scope>
    <source>
        <strain evidence="5">S4-41</strain>
    </source>
</reference>
<gene>
    <name evidence="5" type="ORF">CUR86_06575</name>
</gene>
<proteinExistence type="predicted"/>
<sequence length="429" mass="46055">MTMSLALIAPGAMGAAIARRLTDHGADVMTTLAGRSDGSIERARRAGMRDVDLAQLMHADLLLSVVPPAEAESLARQLAPLMAASEAPPIYCDLNAVSPATLARVERIVHASGAAFVDGGIIGPPPSDRAMPRVYVAGERAAALARLNDLGLDVRVLEGGTGSASALKMCFAGINKGMTALTTLMLIAAGRSGAGGALRAELEHSLPEVVARIDNGIPDMLPKAWRWHPEMREIADFLDATAPDGENIAGRHAFEGFAALYEQLGDSARNQETKCLLDSLIKPSPPRRKLSPGDRRAAARQGGDQRQSARIGDWGSATAQRASDKDVASQKRMSRVKRAPGQRSRLSEPMRLLHGLARQWITQTLWLEHRHCSDRTGRVHPVRLHAVLDPAIDQHPVGGVGGHEADQHRDLHHEPERRGECIHLPQPGV</sequence>
<dbReference type="SUPFAM" id="SSF51735">
    <property type="entry name" value="NAD(P)-binding Rossmann-fold domains"/>
    <property type="match status" value="1"/>
</dbReference>
<dbReference type="InterPro" id="IPR013328">
    <property type="entry name" value="6PGD_dom2"/>
</dbReference>
<dbReference type="EMBL" id="PGFS01000001">
    <property type="protein sequence ID" value="MDH4572155.1"/>
    <property type="molecule type" value="Genomic_DNA"/>
</dbReference>
<dbReference type="Pfam" id="PF03446">
    <property type="entry name" value="NAD_binding_2"/>
    <property type="match status" value="1"/>
</dbReference>
<protein>
    <recommendedName>
        <fullName evidence="7">6-phosphogluconate dehydrogenase</fullName>
    </recommendedName>
</protein>
<feature type="region of interest" description="Disordered" evidence="2">
    <location>
        <begin position="400"/>
        <end position="429"/>
    </location>
</feature>
<feature type="domain" description="6-phosphogluconate dehydrogenase NADP-binding" evidence="3">
    <location>
        <begin position="5"/>
        <end position="141"/>
    </location>
</feature>